<gene>
    <name evidence="1" type="ORF">KPS_002899</name>
</gene>
<dbReference type="RefSeq" id="WP_015946122.1">
    <property type="nucleotide sequence ID" value="NZ_CP133659.1"/>
</dbReference>
<keyword evidence="2" id="KW-1185">Reference proteome</keyword>
<protein>
    <submittedName>
        <fullName evidence="1">Uncharacterized protein</fullName>
    </submittedName>
</protein>
<sequence length="49" mass="5304">MPAGGQLLLDIAPNQMGSARHIARIRQADVVGMPCATAEGHLRLLLRKR</sequence>
<evidence type="ECO:0000313" key="1">
    <source>
        <dbReference type="EMBL" id="WMW64833.1"/>
    </source>
</evidence>
<dbReference type="EMBL" id="CP133659">
    <property type="protein sequence ID" value="WMW64833.1"/>
    <property type="molecule type" value="Genomic_DNA"/>
</dbReference>
<accession>A0ABY9R1F1</accession>
<name>A0ABY9R1F1_9BACT</name>
<proteinExistence type="predicted"/>
<organism evidence="1 2">
    <name type="scientific">Nitratidesulfovibrio liaohensis</name>
    <dbReference type="NCBI Taxonomy" id="2604158"/>
    <lineage>
        <taxon>Bacteria</taxon>
        <taxon>Pseudomonadati</taxon>
        <taxon>Thermodesulfobacteriota</taxon>
        <taxon>Desulfovibrionia</taxon>
        <taxon>Desulfovibrionales</taxon>
        <taxon>Desulfovibrionaceae</taxon>
        <taxon>Nitratidesulfovibrio</taxon>
    </lineage>
</organism>
<reference evidence="1" key="1">
    <citation type="submission" date="2023-09" db="EMBL/GenBank/DDBJ databases">
        <authorList>
            <consortium name="CW5 consortium"/>
            <person name="Lu C.-W."/>
        </authorList>
    </citation>
    <scope>NUCLEOTIDE SEQUENCE</scope>
    <source>
        <strain evidence="1">KPS</strain>
    </source>
</reference>
<evidence type="ECO:0000313" key="2">
    <source>
        <dbReference type="Proteomes" id="UP001180616"/>
    </source>
</evidence>
<dbReference type="Proteomes" id="UP001180616">
    <property type="component" value="Chromosome"/>
</dbReference>